<organism evidence="2 3">
    <name type="scientific">Cylindrobasidium torrendii FP15055 ss-10</name>
    <dbReference type="NCBI Taxonomy" id="1314674"/>
    <lineage>
        <taxon>Eukaryota</taxon>
        <taxon>Fungi</taxon>
        <taxon>Dikarya</taxon>
        <taxon>Basidiomycota</taxon>
        <taxon>Agaricomycotina</taxon>
        <taxon>Agaricomycetes</taxon>
        <taxon>Agaricomycetidae</taxon>
        <taxon>Agaricales</taxon>
        <taxon>Marasmiineae</taxon>
        <taxon>Physalacriaceae</taxon>
        <taxon>Cylindrobasidium</taxon>
    </lineage>
</organism>
<keyword evidence="3" id="KW-1185">Reference proteome</keyword>
<evidence type="ECO:0000313" key="3">
    <source>
        <dbReference type="Proteomes" id="UP000054007"/>
    </source>
</evidence>
<dbReference type="EMBL" id="KN881088">
    <property type="protein sequence ID" value="KIY61035.1"/>
    <property type="molecule type" value="Genomic_DNA"/>
</dbReference>
<sequence length="53" mass="5855">MALKNLFTSSMLLAVHSKVMAELLSDAKERVPPSTGVMEHIRLLRAPFAIGLY</sequence>
<reference evidence="2 3" key="1">
    <citation type="journal article" date="2015" name="Fungal Genet. Biol.">
        <title>Evolution of novel wood decay mechanisms in Agaricales revealed by the genome sequences of Fistulina hepatica and Cylindrobasidium torrendii.</title>
        <authorList>
            <person name="Floudas D."/>
            <person name="Held B.W."/>
            <person name="Riley R."/>
            <person name="Nagy L.G."/>
            <person name="Koehler G."/>
            <person name="Ransdell A.S."/>
            <person name="Younus H."/>
            <person name="Chow J."/>
            <person name="Chiniquy J."/>
            <person name="Lipzen A."/>
            <person name="Tritt A."/>
            <person name="Sun H."/>
            <person name="Haridas S."/>
            <person name="LaButti K."/>
            <person name="Ohm R.A."/>
            <person name="Kues U."/>
            <person name="Blanchette R.A."/>
            <person name="Grigoriev I.V."/>
            <person name="Minto R.E."/>
            <person name="Hibbett D.S."/>
        </authorList>
    </citation>
    <scope>NUCLEOTIDE SEQUENCE [LARGE SCALE GENOMIC DNA]</scope>
    <source>
        <strain evidence="2 3">FP15055 ss-10</strain>
    </source>
</reference>
<evidence type="ECO:0000313" key="2">
    <source>
        <dbReference type="EMBL" id="KIY61035.1"/>
    </source>
</evidence>
<keyword evidence="1" id="KW-0732">Signal</keyword>
<dbReference type="AlphaFoldDB" id="A0A0D7ASN7"/>
<feature type="signal peptide" evidence="1">
    <location>
        <begin position="1"/>
        <end position="21"/>
    </location>
</feature>
<gene>
    <name evidence="2" type="ORF">CYLTODRAFT_427705</name>
</gene>
<accession>A0A0D7ASN7</accession>
<evidence type="ECO:0000256" key="1">
    <source>
        <dbReference type="SAM" id="SignalP"/>
    </source>
</evidence>
<protein>
    <submittedName>
        <fullName evidence="2">Uncharacterized protein</fullName>
    </submittedName>
</protein>
<dbReference type="Proteomes" id="UP000054007">
    <property type="component" value="Unassembled WGS sequence"/>
</dbReference>
<proteinExistence type="predicted"/>
<feature type="chain" id="PRO_5002316388" evidence="1">
    <location>
        <begin position="22"/>
        <end position="53"/>
    </location>
</feature>
<name>A0A0D7ASN7_9AGAR</name>